<evidence type="ECO:0000313" key="4">
    <source>
        <dbReference type="Proteomes" id="UP000241769"/>
    </source>
</evidence>
<dbReference type="SUPFAM" id="SSF48065">
    <property type="entry name" value="DBL homology domain (DH-domain)"/>
    <property type="match status" value="1"/>
</dbReference>
<organism evidence="3 4">
    <name type="scientific">Planoprotostelium fungivorum</name>
    <dbReference type="NCBI Taxonomy" id="1890364"/>
    <lineage>
        <taxon>Eukaryota</taxon>
        <taxon>Amoebozoa</taxon>
        <taxon>Evosea</taxon>
        <taxon>Variosea</taxon>
        <taxon>Cavosteliida</taxon>
        <taxon>Cavosteliaceae</taxon>
        <taxon>Planoprotostelium</taxon>
    </lineage>
</organism>
<gene>
    <name evidence="3" type="ORF">PROFUN_08235</name>
</gene>
<protein>
    <recommendedName>
        <fullName evidence="2">DH domain-containing protein</fullName>
    </recommendedName>
</protein>
<evidence type="ECO:0000259" key="2">
    <source>
        <dbReference type="PROSITE" id="PS50010"/>
    </source>
</evidence>
<dbReference type="InterPro" id="IPR000219">
    <property type="entry name" value="DH_dom"/>
</dbReference>
<dbReference type="InterPro" id="IPR035899">
    <property type="entry name" value="DBL_dom_sf"/>
</dbReference>
<reference evidence="3 4" key="1">
    <citation type="journal article" date="2018" name="Genome Biol. Evol.">
        <title>Multiple Roots of Fruiting Body Formation in Amoebozoa.</title>
        <authorList>
            <person name="Hillmann F."/>
            <person name="Forbes G."/>
            <person name="Novohradska S."/>
            <person name="Ferling I."/>
            <person name="Riege K."/>
            <person name="Groth M."/>
            <person name="Westermann M."/>
            <person name="Marz M."/>
            <person name="Spaller T."/>
            <person name="Winckler T."/>
            <person name="Schaap P."/>
            <person name="Glockner G."/>
        </authorList>
    </citation>
    <scope>NUCLEOTIDE SEQUENCE [LARGE SCALE GENOMIC DNA]</scope>
    <source>
        <strain evidence="3 4">Jena</strain>
    </source>
</reference>
<feature type="region of interest" description="Disordered" evidence="1">
    <location>
        <begin position="415"/>
        <end position="476"/>
    </location>
</feature>
<dbReference type="InterPro" id="IPR011993">
    <property type="entry name" value="PH-like_dom_sf"/>
</dbReference>
<dbReference type="GO" id="GO:0005085">
    <property type="term" value="F:guanyl-nucleotide exchange factor activity"/>
    <property type="evidence" value="ECO:0007669"/>
    <property type="project" value="InterPro"/>
</dbReference>
<dbReference type="Gene3D" id="1.20.900.10">
    <property type="entry name" value="Dbl homology (DH) domain"/>
    <property type="match status" value="1"/>
</dbReference>
<dbReference type="GO" id="GO:0005737">
    <property type="term" value="C:cytoplasm"/>
    <property type="evidence" value="ECO:0007669"/>
    <property type="project" value="TreeGrafter"/>
</dbReference>
<dbReference type="OrthoDB" id="245697at2759"/>
<accession>A0A2P6NK85</accession>
<dbReference type="InParanoid" id="A0A2P6NK85"/>
<dbReference type="Pfam" id="PF00621">
    <property type="entry name" value="RhoGEF"/>
    <property type="match status" value="1"/>
</dbReference>
<dbReference type="Gene3D" id="2.30.29.30">
    <property type="entry name" value="Pleckstrin-homology domain (PH domain)/Phosphotyrosine-binding domain (PTB)"/>
    <property type="match status" value="1"/>
</dbReference>
<dbReference type="SMART" id="SM00325">
    <property type="entry name" value="RhoGEF"/>
    <property type="match status" value="1"/>
</dbReference>
<dbReference type="PANTHER" id="PTHR12673">
    <property type="entry name" value="FACIOGENITAL DYSPLASIA PROTEIN"/>
    <property type="match status" value="1"/>
</dbReference>
<keyword evidence="4" id="KW-1185">Reference proteome</keyword>
<evidence type="ECO:0000313" key="3">
    <source>
        <dbReference type="EMBL" id="PRP84370.1"/>
    </source>
</evidence>
<proteinExistence type="predicted"/>
<dbReference type="AlphaFoldDB" id="A0A2P6NK85"/>
<dbReference type="PANTHER" id="PTHR12673:SF159">
    <property type="entry name" value="LD03170P"/>
    <property type="match status" value="1"/>
</dbReference>
<sequence length="476" mass="53678">METPFSFFIGLIQSTVREYAVTDEAKSARRRFKLWNEIISTERTYRTGLEFAITVQNLPSLPCIFQLTSNYKPKLSESELVTVAELNMMFGNVQEMKNISEFILEQLVKQVLPTTSAAPLGRVFIKTMYITYTVNFERFITVYGNLKQNKSFIDMEKDIASGQQHLNLGDLLITPVQRIPRYKMLFDQLVVLTPKDYQGYDELVQCNTEITTLCGTINESKKKGEAMHHLFRIQRVLTGNYGGLLGQGRQFLKEGPVQIHVRVKEVSSNFPAIFLSLSGEYYLFGFNDILIIAGPKDGKTCQFVCSLNLEQIQSINVIFEKAGALSFQMRVKPEDPTGATMYWLLGSTEEAQGWTDVMTTEHKKIEVTSNPDDDIEDIAAMLGPRIVIPADSKLTKTGTTRTRTLSTKRSSLRLFSSTDKDKNSRSLKPGLFSPPEETMSNESSPEVPRHSPILPPASPVTQKKRSLSSKLSKLFT</sequence>
<dbReference type="PROSITE" id="PS50010">
    <property type="entry name" value="DH_2"/>
    <property type="match status" value="1"/>
</dbReference>
<feature type="domain" description="DH" evidence="2">
    <location>
        <begin position="30"/>
        <end position="220"/>
    </location>
</feature>
<evidence type="ECO:0000256" key="1">
    <source>
        <dbReference type="SAM" id="MobiDB-lite"/>
    </source>
</evidence>
<dbReference type="EMBL" id="MDYQ01000064">
    <property type="protein sequence ID" value="PRP84370.1"/>
    <property type="molecule type" value="Genomic_DNA"/>
</dbReference>
<dbReference type="InterPro" id="IPR051092">
    <property type="entry name" value="FYVE_RhoGEF_PH"/>
</dbReference>
<dbReference type="Proteomes" id="UP000241769">
    <property type="component" value="Unassembled WGS sequence"/>
</dbReference>
<name>A0A2P6NK85_9EUKA</name>
<comment type="caution">
    <text evidence="3">The sequence shown here is derived from an EMBL/GenBank/DDBJ whole genome shotgun (WGS) entry which is preliminary data.</text>
</comment>